<protein>
    <submittedName>
        <fullName evidence="1">Uncharacterized protein</fullName>
    </submittedName>
</protein>
<keyword evidence="2" id="KW-1185">Reference proteome</keyword>
<evidence type="ECO:0000313" key="2">
    <source>
        <dbReference type="Proteomes" id="UP000799118"/>
    </source>
</evidence>
<gene>
    <name evidence="1" type="ORF">BT96DRAFT_925065</name>
</gene>
<organism evidence="1 2">
    <name type="scientific">Gymnopus androsaceus JB14</name>
    <dbReference type="NCBI Taxonomy" id="1447944"/>
    <lineage>
        <taxon>Eukaryota</taxon>
        <taxon>Fungi</taxon>
        <taxon>Dikarya</taxon>
        <taxon>Basidiomycota</taxon>
        <taxon>Agaricomycotina</taxon>
        <taxon>Agaricomycetes</taxon>
        <taxon>Agaricomycetidae</taxon>
        <taxon>Agaricales</taxon>
        <taxon>Marasmiineae</taxon>
        <taxon>Omphalotaceae</taxon>
        <taxon>Gymnopus</taxon>
    </lineage>
</organism>
<dbReference type="EMBL" id="ML769612">
    <property type="protein sequence ID" value="KAE9391825.1"/>
    <property type="molecule type" value="Genomic_DNA"/>
</dbReference>
<dbReference type="InterPro" id="IPR016024">
    <property type="entry name" value="ARM-type_fold"/>
</dbReference>
<evidence type="ECO:0000313" key="1">
    <source>
        <dbReference type="EMBL" id="KAE9391825.1"/>
    </source>
</evidence>
<reference evidence="1" key="1">
    <citation type="journal article" date="2019" name="Environ. Microbiol.">
        <title>Fungal ecological strategies reflected in gene transcription - a case study of two litter decomposers.</title>
        <authorList>
            <person name="Barbi F."/>
            <person name="Kohler A."/>
            <person name="Barry K."/>
            <person name="Baskaran P."/>
            <person name="Daum C."/>
            <person name="Fauchery L."/>
            <person name="Ihrmark K."/>
            <person name="Kuo A."/>
            <person name="LaButti K."/>
            <person name="Lipzen A."/>
            <person name="Morin E."/>
            <person name="Grigoriev I.V."/>
            <person name="Henrissat B."/>
            <person name="Lindahl B."/>
            <person name="Martin F."/>
        </authorList>
    </citation>
    <scope>NUCLEOTIDE SEQUENCE</scope>
    <source>
        <strain evidence="1">JB14</strain>
    </source>
</reference>
<dbReference type="AlphaFoldDB" id="A0A6A4H3D0"/>
<name>A0A6A4H3D0_9AGAR</name>
<dbReference type="SUPFAM" id="SSF48371">
    <property type="entry name" value="ARM repeat"/>
    <property type="match status" value="1"/>
</dbReference>
<dbReference type="Proteomes" id="UP000799118">
    <property type="component" value="Unassembled WGS sequence"/>
</dbReference>
<accession>A0A6A4H3D0</accession>
<dbReference type="OrthoDB" id="3071225at2759"/>
<proteinExistence type="predicted"/>
<sequence length="184" mass="20584">MWHLREAVIRTFKGCWCTTESSKAISNCLTPPSEEYVASATWLVAFIGDLFALNLIRVQHIKMCLNILIHELNSLEHITAISVLIDHAGPNLWRYPGSVAPLVQEMTEEPSSEMIHLFLRAFLPKALGVEVGGNTDRVRSLWSQNTGTGTGTGMGENLKDHTRRDEAVQEVMEILAQWCPDLRA</sequence>